<dbReference type="AlphaFoldDB" id="F4G065"/>
<proteinExistence type="predicted"/>
<dbReference type="NCBIfam" id="TIGR02295">
    <property type="entry name" value="HpaD"/>
    <property type="match status" value="1"/>
</dbReference>
<accession>F4G065</accession>
<dbReference type="PANTHER" id="PTHR21366">
    <property type="entry name" value="GLYOXALASE FAMILY PROTEIN"/>
    <property type="match status" value="1"/>
</dbReference>
<name>F4G065_METCR</name>
<dbReference type="EMBL" id="CP002656">
    <property type="protein sequence ID" value="AEB94564.1"/>
    <property type="molecule type" value="Genomic_DNA"/>
</dbReference>
<dbReference type="STRING" id="1006006.Mcup_0456"/>
<dbReference type="GO" id="GO:0046872">
    <property type="term" value="F:metal ion binding"/>
    <property type="evidence" value="ECO:0007669"/>
    <property type="project" value="UniProtKB-KW"/>
</dbReference>
<organism evidence="3 4">
    <name type="scientific">Metallosphaera cuprina (strain Ar-4)</name>
    <dbReference type="NCBI Taxonomy" id="1006006"/>
    <lineage>
        <taxon>Archaea</taxon>
        <taxon>Thermoproteota</taxon>
        <taxon>Thermoprotei</taxon>
        <taxon>Sulfolobales</taxon>
        <taxon>Sulfolobaceae</taxon>
        <taxon>Metallosphaera</taxon>
    </lineage>
</organism>
<dbReference type="eggNOG" id="arCOG06037">
    <property type="taxonomic scope" value="Archaea"/>
</dbReference>
<dbReference type="InterPro" id="IPR050383">
    <property type="entry name" value="GlyoxalaseI/FosfomycinResist"/>
</dbReference>
<keyword evidence="1" id="KW-0479">Metal-binding</keyword>
<sequence>MLDILRVSHVVYRVTDLDRSVRFYSDLLGFVLTEKNGNEAYLRGVEEGQHHSLILKKADSNGLSYFSFRVRKPEVLDLAREKFDELGLNYRRHKERGVEDALLFEDPQGLPILLYHDMEYVGDMRLRFHEYKGSTPVRIDHVNVMVRDLEAEIQFYAKVFGFTETEYFLDKDNRKTVSWMTKIGHSHEIAIAKASRNVPGFHHATFYVHDVRDIIRGADILSSAQMWDSIERGPGRHGVSQGFYIYFRDPDKNRIELFTGDYLVLDPDKWKPIAWTWDKLRYRSDFWGREVPESWLKEWTPVEDITGKLRGWNS</sequence>
<dbReference type="InterPro" id="IPR018146">
    <property type="entry name" value="Glyoxalase_1_CS"/>
</dbReference>
<dbReference type="GO" id="GO:0051213">
    <property type="term" value="F:dioxygenase activity"/>
    <property type="evidence" value="ECO:0007669"/>
    <property type="project" value="UniProtKB-KW"/>
</dbReference>
<dbReference type="PATRIC" id="fig|1006006.8.peg.459"/>
<dbReference type="RefSeq" id="WP_013737062.1">
    <property type="nucleotide sequence ID" value="NC_015435.1"/>
</dbReference>
<dbReference type="GO" id="GO:0004462">
    <property type="term" value="F:lactoylglutathione lyase activity"/>
    <property type="evidence" value="ECO:0007669"/>
    <property type="project" value="InterPro"/>
</dbReference>
<dbReference type="SUPFAM" id="SSF54593">
    <property type="entry name" value="Glyoxalase/Bleomycin resistance protein/Dihydroxybiphenyl dioxygenase"/>
    <property type="match status" value="1"/>
</dbReference>
<evidence type="ECO:0000259" key="2">
    <source>
        <dbReference type="PROSITE" id="PS51819"/>
    </source>
</evidence>
<dbReference type="Gene3D" id="3.10.180.10">
    <property type="entry name" value="2,3-Dihydroxybiphenyl 1,2-Dioxygenase, domain 1"/>
    <property type="match status" value="2"/>
</dbReference>
<dbReference type="InterPro" id="IPR004360">
    <property type="entry name" value="Glyas_Fos-R_dOase_dom"/>
</dbReference>
<reference evidence="3 4" key="1">
    <citation type="journal article" date="2011" name="J. Bacteriol.">
        <title>Complete genome sequence of Metallosphaera cuprina, a metal sulfide-oxidizing archaeon from a hot spring.</title>
        <authorList>
            <person name="Liu L.J."/>
            <person name="You X.Y."/>
            <person name="Zheng H."/>
            <person name="Wang S."/>
            <person name="Jiang C.Y."/>
            <person name="Liu S.J."/>
        </authorList>
    </citation>
    <scope>NUCLEOTIDE SEQUENCE [LARGE SCALE GENOMIC DNA]</scope>
    <source>
        <strain evidence="3 4">Ar-4</strain>
    </source>
</reference>
<dbReference type="KEGG" id="mcn:Mcup_0456"/>
<dbReference type="Pfam" id="PF00903">
    <property type="entry name" value="Glyoxalase"/>
    <property type="match status" value="2"/>
</dbReference>
<evidence type="ECO:0000313" key="3">
    <source>
        <dbReference type="EMBL" id="AEB94564.1"/>
    </source>
</evidence>
<dbReference type="InterPro" id="IPR011981">
    <property type="entry name" value="DHPA_dOase_Mn/Fe"/>
</dbReference>
<dbReference type="InterPro" id="IPR029068">
    <property type="entry name" value="Glyas_Bleomycin-R_OHBP_Dase"/>
</dbReference>
<gene>
    <name evidence="3" type="ordered locus">Mcup_0456</name>
</gene>
<feature type="domain" description="VOC" evidence="2">
    <location>
        <begin position="138"/>
        <end position="260"/>
    </location>
</feature>
<dbReference type="OrthoDB" id="37941at2157"/>
<dbReference type="InterPro" id="IPR037523">
    <property type="entry name" value="VOC_core"/>
</dbReference>
<protein>
    <submittedName>
        <fullName evidence="3">3,4-dihydroxyphenylacetate 2,3-dioxygenase</fullName>
    </submittedName>
</protein>
<dbReference type="PROSITE" id="PS00934">
    <property type="entry name" value="GLYOXALASE_I_1"/>
    <property type="match status" value="1"/>
</dbReference>
<keyword evidence="4" id="KW-1185">Reference proteome</keyword>
<feature type="domain" description="VOC" evidence="2">
    <location>
        <begin position="6"/>
        <end position="117"/>
    </location>
</feature>
<dbReference type="HOGENOM" id="CLU_052361_3_0_2"/>
<dbReference type="GeneID" id="10492650"/>
<evidence type="ECO:0000256" key="1">
    <source>
        <dbReference type="ARBA" id="ARBA00022723"/>
    </source>
</evidence>
<dbReference type="PROSITE" id="PS51819">
    <property type="entry name" value="VOC"/>
    <property type="match status" value="2"/>
</dbReference>
<evidence type="ECO:0000313" key="4">
    <source>
        <dbReference type="Proteomes" id="UP000007812"/>
    </source>
</evidence>
<dbReference type="Proteomes" id="UP000007812">
    <property type="component" value="Chromosome"/>
</dbReference>